<protein>
    <submittedName>
        <fullName evidence="2">Uncharacterized protein</fullName>
    </submittedName>
</protein>
<dbReference type="PANTHER" id="PTHR42861">
    <property type="entry name" value="CALCIUM-TRANSPORTING ATPASE"/>
    <property type="match status" value="1"/>
</dbReference>
<accession>A0A427AJJ0</accession>
<sequence>MGVRSIKDNTDELTVALYLQVSIISQALISVTRSRSWSFVEQRPDLLLVFAFIAAQLGIGRGWAGVIWLYSLITYFHLDVLKFIIRYALSGRAWDNFLQNKTAFTSKRRITGSVRERHSGRRLSAPCTAYSRPPHTTSLFDDNSNYRELSEIRDCKVKQHTPLYHYMLEFYTSREERCLFD</sequence>
<proteinExistence type="predicted"/>
<evidence type="ECO:0000313" key="2">
    <source>
        <dbReference type="EMBL" id="RRT76415.1"/>
    </source>
</evidence>
<dbReference type="EMBL" id="AMZH03002201">
    <property type="protein sequence ID" value="RRT76415.1"/>
    <property type="molecule type" value="Genomic_DNA"/>
</dbReference>
<organism evidence="2 3">
    <name type="scientific">Ensete ventricosum</name>
    <name type="common">Abyssinian banana</name>
    <name type="synonym">Musa ensete</name>
    <dbReference type="NCBI Taxonomy" id="4639"/>
    <lineage>
        <taxon>Eukaryota</taxon>
        <taxon>Viridiplantae</taxon>
        <taxon>Streptophyta</taxon>
        <taxon>Embryophyta</taxon>
        <taxon>Tracheophyta</taxon>
        <taxon>Spermatophyta</taxon>
        <taxon>Magnoliopsida</taxon>
        <taxon>Liliopsida</taxon>
        <taxon>Zingiberales</taxon>
        <taxon>Musaceae</taxon>
        <taxon>Ensete</taxon>
    </lineage>
</organism>
<gene>
    <name evidence="2" type="ORF">B296_00001302</name>
</gene>
<feature type="transmembrane region" description="Helical" evidence="1">
    <location>
        <begin position="15"/>
        <end position="34"/>
    </location>
</feature>
<feature type="transmembrane region" description="Helical" evidence="1">
    <location>
        <begin position="46"/>
        <end position="63"/>
    </location>
</feature>
<dbReference type="AlphaFoldDB" id="A0A427AJJ0"/>
<name>A0A427AJJ0_ENSVE</name>
<evidence type="ECO:0000313" key="3">
    <source>
        <dbReference type="Proteomes" id="UP000287651"/>
    </source>
</evidence>
<keyword evidence="1" id="KW-0472">Membrane</keyword>
<keyword evidence="1" id="KW-1133">Transmembrane helix</keyword>
<comment type="caution">
    <text evidence="2">The sequence shown here is derived from an EMBL/GenBank/DDBJ whole genome shotgun (WGS) entry which is preliminary data.</text>
</comment>
<keyword evidence="1" id="KW-0812">Transmembrane</keyword>
<evidence type="ECO:0000256" key="1">
    <source>
        <dbReference type="SAM" id="Phobius"/>
    </source>
</evidence>
<dbReference type="InterPro" id="IPR023298">
    <property type="entry name" value="ATPase_P-typ_TM_dom_sf"/>
</dbReference>
<dbReference type="Proteomes" id="UP000287651">
    <property type="component" value="Unassembled WGS sequence"/>
</dbReference>
<dbReference type="SUPFAM" id="SSF81665">
    <property type="entry name" value="Calcium ATPase, transmembrane domain M"/>
    <property type="match status" value="1"/>
</dbReference>
<reference evidence="2 3" key="1">
    <citation type="journal article" date="2014" name="Agronomy (Basel)">
        <title>A Draft Genome Sequence for Ensete ventricosum, the Drought-Tolerant Tree Against Hunger.</title>
        <authorList>
            <person name="Harrison J."/>
            <person name="Moore K.A."/>
            <person name="Paszkiewicz K."/>
            <person name="Jones T."/>
            <person name="Grant M."/>
            <person name="Ambacheew D."/>
            <person name="Muzemil S."/>
            <person name="Studholme D.J."/>
        </authorList>
    </citation>
    <scope>NUCLEOTIDE SEQUENCE [LARGE SCALE GENOMIC DNA]</scope>
</reference>
<dbReference type="Gene3D" id="1.20.1110.10">
    <property type="entry name" value="Calcium-transporting ATPase, transmembrane domain"/>
    <property type="match status" value="1"/>
</dbReference>